<evidence type="ECO:0000256" key="1">
    <source>
        <dbReference type="SAM" id="MobiDB-lite"/>
    </source>
</evidence>
<keyword evidence="3" id="KW-1185">Reference proteome</keyword>
<gene>
    <name evidence="2" type="ORF">TREES_T100015100</name>
</gene>
<reference evidence="3" key="1">
    <citation type="submission" date="2012-07" db="EMBL/GenBank/DDBJ databases">
        <title>Genome of the Chinese tree shrew, a rising model animal genetically related to primates.</title>
        <authorList>
            <person name="Zhang G."/>
            <person name="Fan Y."/>
            <person name="Yao Y."/>
            <person name="Huang Z."/>
        </authorList>
    </citation>
    <scope>NUCLEOTIDE SEQUENCE [LARGE SCALE GENOMIC DNA]</scope>
</reference>
<dbReference type="EMBL" id="KB320868">
    <property type="protein sequence ID" value="ELW61577.1"/>
    <property type="molecule type" value="Genomic_DNA"/>
</dbReference>
<dbReference type="Proteomes" id="UP000011518">
    <property type="component" value="Unassembled WGS sequence"/>
</dbReference>
<proteinExistence type="predicted"/>
<sequence length="98" mass="11082">MDKPRPGKTTFVIMVSPLPEPKSLTVSQTTPRNTQVWEKHRFPVCTGMLHLHIPASPVDRDDVTHQRHSAAQRCLGKQRPVEPVTTTMRSVAARFYGH</sequence>
<evidence type="ECO:0000313" key="3">
    <source>
        <dbReference type="Proteomes" id="UP000011518"/>
    </source>
</evidence>
<accession>L9KKC5</accession>
<protein>
    <submittedName>
        <fullName evidence="2">Uncharacterized protein</fullName>
    </submittedName>
</protein>
<dbReference type="InParanoid" id="L9KKC5"/>
<organism evidence="2 3">
    <name type="scientific">Tupaia chinensis</name>
    <name type="common">Chinese tree shrew</name>
    <name type="synonym">Tupaia belangeri chinensis</name>
    <dbReference type="NCBI Taxonomy" id="246437"/>
    <lineage>
        <taxon>Eukaryota</taxon>
        <taxon>Metazoa</taxon>
        <taxon>Chordata</taxon>
        <taxon>Craniata</taxon>
        <taxon>Vertebrata</taxon>
        <taxon>Euteleostomi</taxon>
        <taxon>Mammalia</taxon>
        <taxon>Eutheria</taxon>
        <taxon>Euarchontoglires</taxon>
        <taxon>Scandentia</taxon>
        <taxon>Tupaiidae</taxon>
        <taxon>Tupaia</taxon>
    </lineage>
</organism>
<dbReference type="AlphaFoldDB" id="L9KKC5"/>
<reference evidence="3" key="2">
    <citation type="journal article" date="2013" name="Nat. Commun.">
        <title>Genome of the Chinese tree shrew.</title>
        <authorList>
            <person name="Fan Y."/>
            <person name="Huang Z.Y."/>
            <person name="Cao C.C."/>
            <person name="Chen C.S."/>
            <person name="Chen Y.X."/>
            <person name="Fan D.D."/>
            <person name="He J."/>
            <person name="Hou H.L."/>
            <person name="Hu L."/>
            <person name="Hu X.T."/>
            <person name="Jiang X.T."/>
            <person name="Lai R."/>
            <person name="Lang Y.S."/>
            <person name="Liang B."/>
            <person name="Liao S.G."/>
            <person name="Mu D."/>
            <person name="Ma Y.Y."/>
            <person name="Niu Y.Y."/>
            <person name="Sun X.Q."/>
            <person name="Xia J.Q."/>
            <person name="Xiao J."/>
            <person name="Xiong Z.Q."/>
            <person name="Xu L."/>
            <person name="Yang L."/>
            <person name="Zhang Y."/>
            <person name="Zhao W."/>
            <person name="Zhao X.D."/>
            <person name="Zheng Y.T."/>
            <person name="Zhou J.M."/>
            <person name="Zhu Y.B."/>
            <person name="Zhang G.J."/>
            <person name="Wang J."/>
            <person name="Yao Y.G."/>
        </authorList>
    </citation>
    <scope>NUCLEOTIDE SEQUENCE [LARGE SCALE GENOMIC DNA]</scope>
</reference>
<feature type="region of interest" description="Disordered" evidence="1">
    <location>
        <begin position="60"/>
        <end position="82"/>
    </location>
</feature>
<name>L9KKC5_TUPCH</name>
<evidence type="ECO:0000313" key="2">
    <source>
        <dbReference type="EMBL" id="ELW61577.1"/>
    </source>
</evidence>